<dbReference type="EMBL" id="LJGU01000115">
    <property type="protein sequence ID" value="OEV03871.1"/>
    <property type="molecule type" value="Genomic_DNA"/>
</dbReference>
<organism evidence="1 2">
    <name type="scientific">Streptomyces oceani</name>
    <dbReference type="NCBI Taxonomy" id="1075402"/>
    <lineage>
        <taxon>Bacteria</taxon>
        <taxon>Bacillati</taxon>
        <taxon>Actinomycetota</taxon>
        <taxon>Actinomycetes</taxon>
        <taxon>Kitasatosporales</taxon>
        <taxon>Streptomycetaceae</taxon>
        <taxon>Streptomyces</taxon>
    </lineage>
</organism>
<gene>
    <name evidence="1" type="ORF">AN216_09460</name>
</gene>
<dbReference type="PATRIC" id="fig|1075402.3.peg.5283"/>
<dbReference type="RefSeq" id="WP_070196191.1">
    <property type="nucleotide sequence ID" value="NZ_LJGU01000115.1"/>
</dbReference>
<evidence type="ECO:0000313" key="1">
    <source>
        <dbReference type="EMBL" id="OEV03871.1"/>
    </source>
</evidence>
<proteinExistence type="predicted"/>
<comment type="caution">
    <text evidence="1">The sequence shown here is derived from an EMBL/GenBank/DDBJ whole genome shotgun (WGS) entry which is preliminary data.</text>
</comment>
<accession>A0A1E7KIY8</accession>
<sequence length="158" mass="17975">MTPHAELEQVWPRDGRIRLVGRLHEHIPGETAERWRLLLVLRDQEDQRLSYDTTLDGTRFEVSFPVDDLALDGLADATWDLHLEPGTGTPPRLRVGRQLDDIRGKKKIMVYPAQSVTSDEDATVVRPFYTVKDNLSVECLPGDIPLRPGEIELPEWIG</sequence>
<dbReference type="Proteomes" id="UP000176101">
    <property type="component" value="Unassembled WGS sequence"/>
</dbReference>
<keyword evidence="2" id="KW-1185">Reference proteome</keyword>
<reference evidence="1 2" key="1">
    <citation type="journal article" date="2016" name="Front. Microbiol.">
        <title>Comparative Genomics Analysis of Streptomyces Species Reveals Their Adaptation to the Marine Environment and Their Diversity at the Genomic Level.</title>
        <authorList>
            <person name="Tian X."/>
            <person name="Zhang Z."/>
            <person name="Yang T."/>
            <person name="Chen M."/>
            <person name="Li J."/>
            <person name="Chen F."/>
            <person name="Yang J."/>
            <person name="Li W."/>
            <person name="Zhang B."/>
            <person name="Zhang Z."/>
            <person name="Wu J."/>
            <person name="Zhang C."/>
            <person name="Long L."/>
            <person name="Xiao J."/>
        </authorList>
    </citation>
    <scope>NUCLEOTIDE SEQUENCE [LARGE SCALE GENOMIC DNA]</scope>
    <source>
        <strain evidence="1 2">SCSIO 02100</strain>
    </source>
</reference>
<protein>
    <submittedName>
        <fullName evidence="1">Uncharacterized protein</fullName>
    </submittedName>
</protein>
<dbReference type="STRING" id="1075402.AN216_09460"/>
<evidence type="ECO:0000313" key="2">
    <source>
        <dbReference type="Proteomes" id="UP000176101"/>
    </source>
</evidence>
<dbReference type="AlphaFoldDB" id="A0A1E7KIY8"/>
<name>A0A1E7KIY8_9ACTN</name>